<evidence type="ECO:0000256" key="6">
    <source>
        <dbReference type="ARBA" id="ARBA00023102"/>
    </source>
</evidence>
<dbReference type="UniPathway" id="UPA00031">
    <property type="reaction ID" value="UER00010"/>
</dbReference>
<dbReference type="AlphaFoldDB" id="A0A344TM00"/>
<name>A0A344TM00_9BACT</name>
<dbReference type="NCBIfam" id="TIGR01855">
    <property type="entry name" value="IMP_synth_hisH"/>
    <property type="match status" value="1"/>
</dbReference>
<keyword evidence="4" id="KW-0378">Hydrolase</keyword>
<dbReference type="PROSITE" id="PS51273">
    <property type="entry name" value="GATASE_TYPE_1"/>
    <property type="match status" value="1"/>
</dbReference>
<proteinExistence type="predicted"/>
<dbReference type="CDD" id="cd01748">
    <property type="entry name" value="GATase1_IGP_Synthase"/>
    <property type="match status" value="1"/>
</dbReference>
<dbReference type="GO" id="GO:0000107">
    <property type="term" value="F:imidazoleglycerol-phosphate synthase activity"/>
    <property type="evidence" value="ECO:0007669"/>
    <property type="project" value="RHEA"/>
</dbReference>
<feature type="active site" description="Nucleophile" evidence="10">
    <location>
        <position position="77"/>
    </location>
</feature>
<keyword evidence="13" id="KW-1185">Reference proteome</keyword>
<evidence type="ECO:0000256" key="1">
    <source>
        <dbReference type="ARBA" id="ARBA00005091"/>
    </source>
</evidence>
<evidence type="ECO:0000256" key="9">
    <source>
        <dbReference type="ARBA" id="ARBA00049534"/>
    </source>
</evidence>
<dbReference type="RefSeq" id="WP_114068439.1">
    <property type="nucleotide sequence ID" value="NZ_CP030850.1"/>
</dbReference>
<evidence type="ECO:0000256" key="7">
    <source>
        <dbReference type="ARBA" id="ARBA00023239"/>
    </source>
</evidence>
<keyword evidence="5" id="KW-0315">Glutamine amidotransferase</keyword>
<reference evidence="12 13" key="1">
    <citation type="submission" date="2018-07" db="EMBL/GenBank/DDBJ databases">
        <title>Genome sequencing of Runella.</title>
        <authorList>
            <person name="Baek M.-G."/>
            <person name="Yi H."/>
        </authorList>
    </citation>
    <scope>NUCLEOTIDE SEQUENCE [LARGE SCALE GENOMIC DNA]</scope>
    <source>
        <strain evidence="12 13">HYN0085</strain>
    </source>
</reference>
<evidence type="ECO:0000256" key="5">
    <source>
        <dbReference type="ARBA" id="ARBA00022962"/>
    </source>
</evidence>
<keyword evidence="6" id="KW-0368">Histidine biosynthesis</keyword>
<dbReference type="InterPro" id="IPR017926">
    <property type="entry name" value="GATASE"/>
</dbReference>
<evidence type="ECO:0000256" key="10">
    <source>
        <dbReference type="PIRSR" id="PIRSR000495-1"/>
    </source>
</evidence>
<feature type="active site" evidence="10">
    <location>
        <position position="177"/>
    </location>
</feature>
<dbReference type="GO" id="GO:0016829">
    <property type="term" value="F:lyase activity"/>
    <property type="evidence" value="ECO:0007669"/>
    <property type="project" value="UniProtKB-KW"/>
</dbReference>
<dbReference type="Gene3D" id="3.40.50.880">
    <property type="match status" value="1"/>
</dbReference>
<evidence type="ECO:0000256" key="2">
    <source>
        <dbReference type="ARBA" id="ARBA00011152"/>
    </source>
</evidence>
<evidence type="ECO:0000256" key="4">
    <source>
        <dbReference type="ARBA" id="ARBA00022801"/>
    </source>
</evidence>
<comment type="subunit">
    <text evidence="2">Heterodimer of HisH and HisF.</text>
</comment>
<dbReference type="GO" id="GO:0000105">
    <property type="term" value="P:L-histidine biosynthetic process"/>
    <property type="evidence" value="ECO:0007669"/>
    <property type="project" value="UniProtKB-UniPathway"/>
</dbReference>
<dbReference type="PANTHER" id="PTHR42701:SF1">
    <property type="entry name" value="IMIDAZOLE GLYCEROL PHOSPHATE SYNTHASE SUBUNIT HISH"/>
    <property type="match status" value="1"/>
</dbReference>
<accession>A0A344TM00</accession>
<dbReference type="GO" id="GO:0004359">
    <property type="term" value="F:glutaminase activity"/>
    <property type="evidence" value="ECO:0007669"/>
    <property type="project" value="UniProtKB-EC"/>
</dbReference>
<dbReference type="EMBL" id="CP030850">
    <property type="protein sequence ID" value="AXE19671.1"/>
    <property type="molecule type" value="Genomic_DNA"/>
</dbReference>
<feature type="domain" description="Glutamine amidotransferase" evidence="11">
    <location>
        <begin position="32"/>
        <end position="193"/>
    </location>
</feature>
<dbReference type="PANTHER" id="PTHR42701">
    <property type="entry name" value="IMIDAZOLE GLYCEROL PHOSPHATE SYNTHASE SUBUNIT HISH"/>
    <property type="match status" value="1"/>
</dbReference>
<organism evidence="12 13">
    <name type="scientific">Runella rosea</name>
    <dbReference type="NCBI Taxonomy" id="2259595"/>
    <lineage>
        <taxon>Bacteria</taxon>
        <taxon>Pseudomonadati</taxon>
        <taxon>Bacteroidota</taxon>
        <taxon>Cytophagia</taxon>
        <taxon>Cytophagales</taxon>
        <taxon>Spirosomataceae</taxon>
        <taxon>Runella</taxon>
    </lineage>
</organism>
<evidence type="ECO:0000256" key="8">
    <source>
        <dbReference type="ARBA" id="ARBA00047838"/>
    </source>
</evidence>
<dbReference type="OrthoDB" id="9807137at2"/>
<feature type="active site" evidence="10">
    <location>
        <position position="179"/>
    </location>
</feature>
<evidence type="ECO:0000313" key="12">
    <source>
        <dbReference type="EMBL" id="AXE19671.1"/>
    </source>
</evidence>
<dbReference type="SUPFAM" id="SSF52317">
    <property type="entry name" value="Class I glutamine amidotransferase-like"/>
    <property type="match status" value="1"/>
</dbReference>
<evidence type="ECO:0000256" key="3">
    <source>
        <dbReference type="ARBA" id="ARBA00022605"/>
    </source>
</evidence>
<keyword evidence="7" id="KW-0456">Lyase</keyword>
<gene>
    <name evidence="12" type="primary">hisH</name>
    <name evidence="12" type="ORF">DR864_18985</name>
</gene>
<sequence length="195" mass="22049">MKTVIIKYNAGNVQSVMYALDRIGAAYEWTDDPDTIRSADKVIFPGVGEASTAMAYLRERGLDKLIPSLKQPLLGTCVGMQLMCRYSEENDTTCMGIFDVDVLRFPRTNGFKVPQTGWNDIYSLDNPLCAGLNEHDYVYYNHGYYAPLCDQTAARTNYIVEYSAMLQKDNFFAAQFHSEISGNVGQRIFENFLNL</sequence>
<dbReference type="InterPro" id="IPR029062">
    <property type="entry name" value="Class_I_gatase-like"/>
</dbReference>
<comment type="catalytic activity">
    <reaction evidence="8">
        <text>5-[(5-phospho-1-deoxy-D-ribulos-1-ylimino)methylamino]-1-(5-phospho-beta-D-ribosyl)imidazole-4-carboxamide + L-glutamine = D-erythro-1-(imidazol-4-yl)glycerol 3-phosphate + 5-amino-1-(5-phospho-beta-D-ribosyl)imidazole-4-carboxamide + L-glutamate + H(+)</text>
        <dbReference type="Rhea" id="RHEA:24793"/>
        <dbReference type="ChEBI" id="CHEBI:15378"/>
        <dbReference type="ChEBI" id="CHEBI:29985"/>
        <dbReference type="ChEBI" id="CHEBI:58278"/>
        <dbReference type="ChEBI" id="CHEBI:58359"/>
        <dbReference type="ChEBI" id="CHEBI:58475"/>
        <dbReference type="ChEBI" id="CHEBI:58525"/>
        <dbReference type="EC" id="4.3.2.10"/>
    </reaction>
</comment>
<comment type="catalytic activity">
    <reaction evidence="9">
        <text>L-glutamine + H2O = L-glutamate + NH4(+)</text>
        <dbReference type="Rhea" id="RHEA:15889"/>
        <dbReference type="ChEBI" id="CHEBI:15377"/>
        <dbReference type="ChEBI" id="CHEBI:28938"/>
        <dbReference type="ChEBI" id="CHEBI:29985"/>
        <dbReference type="ChEBI" id="CHEBI:58359"/>
        <dbReference type="EC" id="3.5.1.2"/>
    </reaction>
</comment>
<comment type="pathway">
    <text evidence="1">Amino-acid biosynthesis; L-histidine biosynthesis; L-histidine from 5-phospho-alpha-D-ribose 1-diphosphate: step 5/9.</text>
</comment>
<dbReference type="Pfam" id="PF00117">
    <property type="entry name" value="GATase"/>
    <property type="match status" value="1"/>
</dbReference>
<evidence type="ECO:0000259" key="11">
    <source>
        <dbReference type="Pfam" id="PF00117"/>
    </source>
</evidence>
<protein>
    <submittedName>
        <fullName evidence="12">Imidazole glycerol phosphate synthase subunit HisH</fullName>
    </submittedName>
</protein>
<keyword evidence="3" id="KW-0028">Amino-acid biosynthesis</keyword>
<evidence type="ECO:0000313" key="13">
    <source>
        <dbReference type="Proteomes" id="UP000251993"/>
    </source>
</evidence>
<dbReference type="InterPro" id="IPR010139">
    <property type="entry name" value="Imidazole-glycPsynth_HisH"/>
</dbReference>
<dbReference type="PIRSF" id="PIRSF000495">
    <property type="entry name" value="Amidotransf_hisH"/>
    <property type="match status" value="1"/>
</dbReference>
<dbReference type="Proteomes" id="UP000251993">
    <property type="component" value="Chromosome"/>
</dbReference>
<dbReference type="KEGG" id="run:DR864_18985"/>